<keyword evidence="2 4" id="KW-1133">Transmembrane helix</keyword>
<keyword evidence="1 4" id="KW-0812">Transmembrane</keyword>
<feature type="transmembrane region" description="Helical" evidence="4">
    <location>
        <begin position="337"/>
        <end position="358"/>
    </location>
</feature>
<reference evidence="6" key="2">
    <citation type="journal article" date="2024" name="Antonie Van Leeuwenhoek">
        <title>Roseihalotalea indica gen. nov., sp. nov., a halophilic Bacteroidetes from mesopelagic Southwest Indian Ocean with higher carbohydrate metabolic potential.</title>
        <authorList>
            <person name="Chen B."/>
            <person name="Zhang M."/>
            <person name="Lin D."/>
            <person name="Ye J."/>
            <person name="Tang K."/>
        </authorList>
    </citation>
    <scope>NUCLEOTIDE SEQUENCE</scope>
    <source>
        <strain evidence="6">TK19036</strain>
    </source>
</reference>
<feature type="transmembrane region" description="Helical" evidence="4">
    <location>
        <begin position="163"/>
        <end position="181"/>
    </location>
</feature>
<evidence type="ECO:0000256" key="1">
    <source>
        <dbReference type="ARBA" id="ARBA00022692"/>
    </source>
</evidence>
<feature type="transmembrane region" description="Helical" evidence="4">
    <location>
        <begin position="131"/>
        <end position="151"/>
    </location>
</feature>
<evidence type="ECO:0000256" key="2">
    <source>
        <dbReference type="ARBA" id="ARBA00022989"/>
    </source>
</evidence>
<organism evidence="6">
    <name type="scientific">Roseihalotalea indica</name>
    <dbReference type="NCBI Taxonomy" id="2867963"/>
    <lineage>
        <taxon>Bacteria</taxon>
        <taxon>Pseudomonadati</taxon>
        <taxon>Bacteroidota</taxon>
        <taxon>Cytophagia</taxon>
        <taxon>Cytophagales</taxon>
        <taxon>Catalimonadaceae</taxon>
        <taxon>Roseihalotalea</taxon>
    </lineage>
</organism>
<proteinExistence type="predicted"/>
<feature type="transmembrane region" description="Helical" evidence="4">
    <location>
        <begin position="248"/>
        <end position="268"/>
    </location>
</feature>
<dbReference type="EMBL" id="CP120682">
    <property type="protein sequence ID" value="WKN35719.1"/>
    <property type="molecule type" value="Genomic_DNA"/>
</dbReference>
<dbReference type="Gene3D" id="1.20.1250.20">
    <property type="entry name" value="MFS general substrate transporter like domains"/>
    <property type="match status" value="1"/>
</dbReference>
<gene>
    <name evidence="6" type="ORF">K4G66_25455</name>
</gene>
<reference evidence="6" key="1">
    <citation type="journal article" date="2023" name="Comput. Struct. Biotechnol. J.">
        <title>Discovery of a novel marine Bacteroidetes with a rich repertoire of carbohydrate-active enzymes.</title>
        <authorList>
            <person name="Chen B."/>
            <person name="Liu G."/>
            <person name="Chen Q."/>
            <person name="Wang H."/>
            <person name="Liu L."/>
            <person name="Tang K."/>
        </authorList>
    </citation>
    <scope>NUCLEOTIDE SEQUENCE</scope>
    <source>
        <strain evidence="6">TK19036</strain>
    </source>
</reference>
<evidence type="ECO:0000313" key="6">
    <source>
        <dbReference type="EMBL" id="WKN35719.1"/>
    </source>
</evidence>
<feature type="transmembrane region" description="Helical" evidence="4">
    <location>
        <begin position="99"/>
        <end position="119"/>
    </location>
</feature>
<feature type="transmembrane region" description="Helical" evidence="4">
    <location>
        <begin position="275"/>
        <end position="292"/>
    </location>
</feature>
<feature type="transmembrane region" description="Helical" evidence="4">
    <location>
        <begin position="298"/>
        <end position="316"/>
    </location>
</feature>
<dbReference type="SUPFAM" id="SSF103473">
    <property type="entry name" value="MFS general substrate transporter"/>
    <property type="match status" value="1"/>
</dbReference>
<evidence type="ECO:0000256" key="3">
    <source>
        <dbReference type="ARBA" id="ARBA00023136"/>
    </source>
</evidence>
<name>A0AA49GL25_9BACT</name>
<dbReference type="InterPro" id="IPR036259">
    <property type="entry name" value="MFS_trans_sf"/>
</dbReference>
<accession>A0AA49GL25</accession>
<protein>
    <submittedName>
        <fullName evidence="6">MFS transporter</fullName>
    </submittedName>
</protein>
<dbReference type="InterPro" id="IPR020846">
    <property type="entry name" value="MFS_dom"/>
</dbReference>
<feature type="domain" description="Major facilitator superfamily (MFS) profile" evidence="5">
    <location>
        <begin position="10"/>
        <end position="386"/>
    </location>
</feature>
<dbReference type="AlphaFoldDB" id="A0AA49GL25"/>
<dbReference type="PANTHER" id="PTHR42910:SF1">
    <property type="entry name" value="MAJOR FACILITATOR SUPERFAMILY (MFS) PROFILE DOMAIN-CONTAINING PROTEIN"/>
    <property type="match status" value="1"/>
</dbReference>
<feature type="transmembrane region" description="Helical" evidence="4">
    <location>
        <begin position="47"/>
        <end position="64"/>
    </location>
</feature>
<dbReference type="CDD" id="cd17324">
    <property type="entry name" value="MFS_NepI_like"/>
    <property type="match status" value="1"/>
</dbReference>
<dbReference type="Pfam" id="PF07690">
    <property type="entry name" value="MFS_1"/>
    <property type="match status" value="1"/>
</dbReference>
<dbReference type="PROSITE" id="PS50850">
    <property type="entry name" value="MFS"/>
    <property type="match status" value="1"/>
</dbReference>
<dbReference type="GO" id="GO:0022857">
    <property type="term" value="F:transmembrane transporter activity"/>
    <property type="evidence" value="ECO:0007669"/>
    <property type="project" value="InterPro"/>
</dbReference>
<feature type="transmembrane region" description="Helical" evidence="4">
    <location>
        <begin position="364"/>
        <end position="384"/>
    </location>
</feature>
<sequence>MSEQKLSRSLLFLMAVSTGLVVANNYYNQPLLANMARSFNISESAVSNVPMLTQIGYALGLFLIVPLGDKYKRKKLILTVFLFIILSLVGAALAPSAGWLMVASFFIGLSSVIPHLFVPMTAQLASDEKRGSAIGMVMTGLFIGILGSRTISGVVGEQLGWRTMYWIAAGIMVLLWGLLKIKLPEIYPDFKGSYSSLIKSIAEQFLTRPKLRLAALRGGLDFASFSVFWTTLVFLLEGPPFEMGSDVAGAFGLVGIAGAVIASVVGRLSDRMDKNLLIFIAVLIILGSWVILGFSSTSLVGLVIGALLLDLGIQSVHITNQTIIFEGNPSARNRINTVYMVLYFIGGAFGTLVGGLVWTHFQWMGVSVAGFGFGFLVLVFHLLLKK</sequence>
<evidence type="ECO:0000256" key="4">
    <source>
        <dbReference type="SAM" id="Phobius"/>
    </source>
</evidence>
<evidence type="ECO:0000259" key="5">
    <source>
        <dbReference type="PROSITE" id="PS50850"/>
    </source>
</evidence>
<feature type="transmembrane region" description="Helical" evidence="4">
    <location>
        <begin position="214"/>
        <end position="236"/>
    </location>
</feature>
<keyword evidence="3 4" id="KW-0472">Membrane</keyword>
<dbReference type="InterPro" id="IPR011701">
    <property type="entry name" value="MFS"/>
</dbReference>
<dbReference type="PANTHER" id="PTHR42910">
    <property type="entry name" value="TRANSPORTER SCO4007-RELATED"/>
    <property type="match status" value="1"/>
</dbReference>
<feature type="transmembrane region" description="Helical" evidence="4">
    <location>
        <begin position="76"/>
        <end position="93"/>
    </location>
</feature>